<name>A0ACB9TPR1_HOLOL</name>
<sequence length="474" mass="54147">MAPRTDTLKRILTILEKWPIDETKTGRDLGTFLKNSFRKLQKTETFKDNRQKYWDRQYLSLQKIINSDHLKRYPRTLSSSATGLTAEQCNLVLSSEFLEQLKRKRKAYLKSYFRLKQNRKMNRLKPVLKRLCSTQVVANSIKTSPHVPVMLDEVLQYLKPTSNQVILDMTFGAGGHSQRILESGENIKLLALDRDPYTQLHMQNLGNNFPGQLTPLLGRFSELPALLNNNGVQQNSIDGILFDFGCSSMQFDEADRGFSLSKDGPLNMRMDGNRFPDLPTAAEILAKANELDLARILKVYGEEKQAKKIARAIVEARYLFRNLNTTGELADLVDSICNEQARVDKLHRKAHNATKTFQALRIFVNNELNEINYGLLLAHKYLKIGGRLVTISFHSLEDTIVKRHLMGNLIENIPNEVPLKYLNCSTSASKDVLEKVMEANWKCLHKHVILPTEEEVENNPRSRSAKLRAAVKLK</sequence>
<evidence type="ECO:0000313" key="1">
    <source>
        <dbReference type="EMBL" id="KAI4468908.1"/>
    </source>
</evidence>
<reference evidence="1" key="1">
    <citation type="submission" date="2022-04" db="EMBL/GenBank/DDBJ databases">
        <title>Chromosome-scale genome assembly of Holotrichia oblita Faldermann.</title>
        <authorList>
            <person name="Rongchong L."/>
        </authorList>
    </citation>
    <scope>NUCLEOTIDE SEQUENCE</scope>
    <source>
        <strain evidence="1">81SQS9</strain>
    </source>
</reference>
<dbReference type="EMBL" id="CM043016">
    <property type="protein sequence ID" value="KAI4468908.1"/>
    <property type="molecule type" value="Genomic_DNA"/>
</dbReference>
<evidence type="ECO:0000313" key="2">
    <source>
        <dbReference type="Proteomes" id="UP001056778"/>
    </source>
</evidence>
<keyword evidence="2" id="KW-1185">Reference proteome</keyword>
<accession>A0ACB9TPR1</accession>
<organism evidence="1 2">
    <name type="scientific">Holotrichia oblita</name>
    <name type="common">Chafer beetle</name>
    <dbReference type="NCBI Taxonomy" id="644536"/>
    <lineage>
        <taxon>Eukaryota</taxon>
        <taxon>Metazoa</taxon>
        <taxon>Ecdysozoa</taxon>
        <taxon>Arthropoda</taxon>
        <taxon>Hexapoda</taxon>
        <taxon>Insecta</taxon>
        <taxon>Pterygota</taxon>
        <taxon>Neoptera</taxon>
        <taxon>Endopterygota</taxon>
        <taxon>Coleoptera</taxon>
        <taxon>Polyphaga</taxon>
        <taxon>Scarabaeiformia</taxon>
        <taxon>Scarabaeidae</taxon>
        <taxon>Melolonthinae</taxon>
        <taxon>Holotrichia</taxon>
    </lineage>
</organism>
<proteinExistence type="predicted"/>
<dbReference type="Proteomes" id="UP001056778">
    <property type="component" value="Chromosome 2"/>
</dbReference>
<comment type="caution">
    <text evidence="1">The sequence shown here is derived from an EMBL/GenBank/DDBJ whole genome shotgun (WGS) entry which is preliminary data.</text>
</comment>
<gene>
    <name evidence="1" type="ORF">MML48_2g00006731</name>
</gene>
<protein>
    <submittedName>
        <fullName evidence="1">S-adenosyl-methyltransferase mraw</fullName>
    </submittedName>
</protein>